<dbReference type="EMBL" id="LGRX02003168">
    <property type="protein sequence ID" value="KAK3282752.1"/>
    <property type="molecule type" value="Genomic_DNA"/>
</dbReference>
<sequence>MDETGARLGREGDHAREAGYAERQERGFADTVCLALDREPPHGVETNPEAQVANYCGRLVKEQLGTGEVHRLFDLHYQEELECNRGGMFDTDRPEVARCSGRLTRAAWDALSQVQPVRGMHSGGSPAVYSDATMEREKLKVPKQED</sequence>
<name>A0AAE0LF17_9CHLO</name>
<gene>
    <name evidence="2" type="ORF">CYMTET_9522</name>
</gene>
<accession>A0AAE0LF17</accession>
<feature type="region of interest" description="Disordered" evidence="1">
    <location>
        <begin position="1"/>
        <end position="23"/>
    </location>
</feature>
<protein>
    <submittedName>
        <fullName evidence="2">Uncharacterized protein</fullName>
    </submittedName>
</protein>
<proteinExistence type="predicted"/>
<evidence type="ECO:0000313" key="2">
    <source>
        <dbReference type="EMBL" id="KAK3282752.1"/>
    </source>
</evidence>
<dbReference type="AlphaFoldDB" id="A0AAE0LF17"/>
<evidence type="ECO:0000313" key="3">
    <source>
        <dbReference type="Proteomes" id="UP001190700"/>
    </source>
</evidence>
<organism evidence="2 3">
    <name type="scientific">Cymbomonas tetramitiformis</name>
    <dbReference type="NCBI Taxonomy" id="36881"/>
    <lineage>
        <taxon>Eukaryota</taxon>
        <taxon>Viridiplantae</taxon>
        <taxon>Chlorophyta</taxon>
        <taxon>Pyramimonadophyceae</taxon>
        <taxon>Pyramimonadales</taxon>
        <taxon>Pyramimonadaceae</taxon>
        <taxon>Cymbomonas</taxon>
    </lineage>
</organism>
<reference evidence="2 3" key="1">
    <citation type="journal article" date="2015" name="Genome Biol. Evol.">
        <title>Comparative Genomics of a Bacterivorous Green Alga Reveals Evolutionary Causalities and Consequences of Phago-Mixotrophic Mode of Nutrition.</title>
        <authorList>
            <person name="Burns J.A."/>
            <person name="Paasch A."/>
            <person name="Narechania A."/>
            <person name="Kim E."/>
        </authorList>
    </citation>
    <scope>NUCLEOTIDE SEQUENCE [LARGE SCALE GENOMIC DNA]</scope>
    <source>
        <strain evidence="2 3">PLY_AMNH</strain>
    </source>
</reference>
<dbReference type="Proteomes" id="UP001190700">
    <property type="component" value="Unassembled WGS sequence"/>
</dbReference>
<feature type="compositionally biased region" description="Basic and acidic residues" evidence="1">
    <location>
        <begin position="133"/>
        <end position="146"/>
    </location>
</feature>
<feature type="region of interest" description="Disordered" evidence="1">
    <location>
        <begin position="117"/>
        <end position="146"/>
    </location>
</feature>
<evidence type="ECO:0000256" key="1">
    <source>
        <dbReference type="SAM" id="MobiDB-lite"/>
    </source>
</evidence>
<keyword evidence="3" id="KW-1185">Reference proteome</keyword>
<comment type="caution">
    <text evidence="2">The sequence shown here is derived from an EMBL/GenBank/DDBJ whole genome shotgun (WGS) entry which is preliminary data.</text>
</comment>